<keyword evidence="1" id="KW-0175">Coiled coil</keyword>
<dbReference type="PROSITE" id="PS50190">
    <property type="entry name" value="SEC7"/>
    <property type="match status" value="1"/>
</dbReference>
<evidence type="ECO:0000259" key="3">
    <source>
        <dbReference type="PROSITE" id="PS50190"/>
    </source>
</evidence>
<evidence type="ECO:0000313" key="5">
    <source>
        <dbReference type="Proteomes" id="UP000298030"/>
    </source>
</evidence>
<dbReference type="SUPFAM" id="SSF48425">
    <property type="entry name" value="Sec7 domain"/>
    <property type="match status" value="1"/>
</dbReference>
<feature type="compositionally biased region" description="Polar residues" evidence="2">
    <location>
        <begin position="394"/>
        <end position="403"/>
    </location>
</feature>
<evidence type="ECO:0000256" key="2">
    <source>
        <dbReference type="SAM" id="MobiDB-lite"/>
    </source>
</evidence>
<dbReference type="InterPro" id="IPR011993">
    <property type="entry name" value="PH-like_dom_sf"/>
</dbReference>
<protein>
    <recommendedName>
        <fullName evidence="3">SEC7 domain-containing protein</fullName>
    </recommendedName>
</protein>
<dbReference type="OrthoDB" id="2157641at2759"/>
<dbReference type="InterPro" id="IPR035999">
    <property type="entry name" value="Sec7_dom_sf"/>
</dbReference>
<feature type="region of interest" description="Disordered" evidence="2">
    <location>
        <begin position="1"/>
        <end position="75"/>
    </location>
</feature>
<dbReference type="GO" id="GO:0032012">
    <property type="term" value="P:regulation of ARF protein signal transduction"/>
    <property type="evidence" value="ECO:0007669"/>
    <property type="project" value="InterPro"/>
</dbReference>
<gene>
    <name evidence="4" type="ORF">FA13DRAFT_1725828</name>
</gene>
<dbReference type="Pfam" id="PF15410">
    <property type="entry name" value="PH_9"/>
    <property type="match status" value="1"/>
</dbReference>
<dbReference type="PANTHER" id="PTHR10663">
    <property type="entry name" value="GUANYL-NUCLEOTIDE EXCHANGE FACTOR"/>
    <property type="match status" value="1"/>
</dbReference>
<feature type="compositionally biased region" description="Low complexity" evidence="2">
    <location>
        <begin position="19"/>
        <end position="62"/>
    </location>
</feature>
<sequence length="1537" mass="164934">MSAQPSRRQHQQNGYYTQGQASSSSPYSAPGCSGGSSSSSNGKATSGQQPYPQQYPSRSQHQLRPGADLLGISNRDRLQRRISRTDMDFEQALMTEGTVRLQEGIDMSQLGVVDASMDSSSPFTSPASSPAAGANRSYASGTVRPLPQTPGSAARKTVAGAVGLATPTVVPPTPNHSSTNANNTSSSTSVATVGNGNGGRVQPPASPSSSSHELFYDADDGASGNTNASSANGSANNLSTSTATPMHTNSNTSNPAPSLTPSNVNTNRRSIYRSPGTSSSPDLATLLRKAREKGDVANVQKLRKEYAGLSRTKEGAPPLPDREYRPRSSTTSAGNPSSTPNSPAMARTMGRVDSSMGGIGGRGGKEYGTKSKSSVRNFFGKMLGQTVKERSRNDASQSNSGHTSVFGAFPPPPVPPLPQEHRSLSTSPIADVFSSTNKPHLDTAKPLPTIVTNDMGNTPSTPSAQLDDGDDRSMVFVEKSSIPPPVPAKSPQRMSESHVHAMTITRRSLSAGHGDSKPNSANQATLRAPPRAPVEDEVSTLREEKRPDTAEFRGQLSQLDPVIGQSPILDLKDPSTPGRQFAYRKKVKSDRTSSLSSTTYQESGSASPAIPPSSATSLTSMSSGGSKPSSPEIPDVFSNASSSPHQPPQNIVIPPRSSSLQSPTLPVQPKSPSYNATSATIGPTIISTSPRSSVGMPSSYNFGKGAPRSNTVPVSGLLSPGGGRDAARLRAMHRSTASSSEPSLVPVMDDTRLMVSARRTSHQDLTSNAHGDMSSPRFGFSSTLSPGGNEDSAEMETRGKELASRCFNDNDDFLPKEKIAEWLGGHGRINKVALHYYMDFFDFTALRLDLAFRRLCAKLYLKGETQQVDRILEQFNIVHAVSYSLLLLNTDLHVAELSSRMSRNQFVKNTLTAIQTQVNPSSPDIVSPSSADLTSYDDCSVRGATSEDTAEYGAPTVRSKRSDSITSWNSVSRDPATGIPTTPSTASVMNGGSTPSFQNGQDLSASTSSQTYGRAWEVEMESLLKEMYNAIKSQQILQPLSSLGRSSMSSLSPGGSGLMRNRSLRTGQPDRLTTLKRGSIRGLQSILSAQAGVSPYSSNSSITDGRVSPSPSFATSQHEAMYGSSSSFLNPTLGFASNLSHTIIREAHEDDDRSIKSDISTSTTISISDEELALLGAPWAKEGMLCRKQYWESTGKRAKDKAWLDVFVVIQKGDLSMFIFGEHSAGGSGTFGGGNWLANAHSVGTVNLAHSLAHPLPPPGYNRQRPYCMVLTLSNGGVYFFQAGTEELVNEWVSTCNYWAARTSKEPLAGGVSNMEYGWSRIVDLNGQRASVSQTESLRERDYDSNDTVSMKSGKSGHSKFKWRGDGTVRGPPSPWAGEKLFINDWKPPMPPSVASTHDEENQLDALRKHVSSLKKDLETHNELRDPLMQLYQPRSANAMKAHSNWEKKSQWLLTEIVKYDSYIDSLQGAMALRLKKRGEKALERALNGVNPLDDRQTKSKYTGPDEGTIDEEVEPLTPGPRETFYSDASGRDSRYD</sequence>
<evidence type="ECO:0000256" key="1">
    <source>
        <dbReference type="SAM" id="Coils"/>
    </source>
</evidence>
<feature type="compositionally biased region" description="Pro residues" evidence="2">
    <location>
        <begin position="409"/>
        <end position="418"/>
    </location>
</feature>
<keyword evidence="5" id="KW-1185">Reference proteome</keyword>
<feature type="compositionally biased region" description="Polar residues" evidence="2">
    <location>
        <begin position="592"/>
        <end position="602"/>
    </location>
</feature>
<feature type="compositionally biased region" description="Polar residues" evidence="2">
    <location>
        <begin position="656"/>
        <end position="701"/>
    </location>
</feature>
<dbReference type="SMART" id="SM00233">
    <property type="entry name" value="PH"/>
    <property type="match status" value="1"/>
</dbReference>
<feature type="compositionally biased region" description="Low complexity" evidence="2">
    <location>
        <begin position="115"/>
        <end position="137"/>
    </location>
</feature>
<dbReference type="Gene3D" id="2.30.29.30">
    <property type="entry name" value="Pleckstrin-homology domain (PH domain)/Phosphotyrosine-binding domain (PTB)"/>
    <property type="match status" value="1"/>
</dbReference>
<dbReference type="EMBL" id="QPFP01000003">
    <property type="protein sequence ID" value="TEB38179.1"/>
    <property type="molecule type" value="Genomic_DNA"/>
</dbReference>
<feature type="compositionally biased region" description="Basic and acidic residues" evidence="2">
    <location>
        <begin position="302"/>
        <end position="326"/>
    </location>
</feature>
<accession>A0A4Y7TX89</accession>
<dbReference type="STRING" id="71717.A0A4Y7TX89"/>
<feature type="compositionally biased region" description="Low complexity" evidence="2">
    <location>
        <begin position="177"/>
        <end position="194"/>
    </location>
</feature>
<feature type="compositionally biased region" description="Polar residues" evidence="2">
    <location>
        <begin position="979"/>
        <end position="1008"/>
    </location>
</feature>
<feature type="region of interest" description="Disordered" evidence="2">
    <location>
        <begin position="115"/>
        <end position="725"/>
    </location>
</feature>
<dbReference type="InterPro" id="IPR001849">
    <property type="entry name" value="PH_domain"/>
</dbReference>
<dbReference type="PANTHER" id="PTHR10663:SF373">
    <property type="entry name" value="PH AND SEC7 DOMAIN-CONTAINING PROTEIN C11E3.11C"/>
    <property type="match status" value="1"/>
</dbReference>
<dbReference type="GO" id="GO:0005085">
    <property type="term" value="F:guanyl-nucleotide exchange factor activity"/>
    <property type="evidence" value="ECO:0007669"/>
    <property type="project" value="InterPro"/>
</dbReference>
<reference evidence="4 5" key="1">
    <citation type="journal article" date="2019" name="Nat. Ecol. Evol.">
        <title>Megaphylogeny resolves global patterns of mushroom evolution.</title>
        <authorList>
            <person name="Varga T."/>
            <person name="Krizsan K."/>
            <person name="Foldi C."/>
            <person name="Dima B."/>
            <person name="Sanchez-Garcia M."/>
            <person name="Sanchez-Ramirez S."/>
            <person name="Szollosi G.J."/>
            <person name="Szarkandi J.G."/>
            <person name="Papp V."/>
            <person name="Albert L."/>
            <person name="Andreopoulos W."/>
            <person name="Angelini C."/>
            <person name="Antonin V."/>
            <person name="Barry K.W."/>
            <person name="Bougher N.L."/>
            <person name="Buchanan P."/>
            <person name="Buyck B."/>
            <person name="Bense V."/>
            <person name="Catcheside P."/>
            <person name="Chovatia M."/>
            <person name="Cooper J."/>
            <person name="Damon W."/>
            <person name="Desjardin D."/>
            <person name="Finy P."/>
            <person name="Geml J."/>
            <person name="Haridas S."/>
            <person name="Hughes K."/>
            <person name="Justo A."/>
            <person name="Karasinski D."/>
            <person name="Kautmanova I."/>
            <person name="Kiss B."/>
            <person name="Kocsube S."/>
            <person name="Kotiranta H."/>
            <person name="LaButti K.M."/>
            <person name="Lechner B.E."/>
            <person name="Liimatainen K."/>
            <person name="Lipzen A."/>
            <person name="Lukacs Z."/>
            <person name="Mihaltcheva S."/>
            <person name="Morgado L.N."/>
            <person name="Niskanen T."/>
            <person name="Noordeloos M.E."/>
            <person name="Ohm R.A."/>
            <person name="Ortiz-Santana B."/>
            <person name="Ovrebo C."/>
            <person name="Racz N."/>
            <person name="Riley R."/>
            <person name="Savchenko A."/>
            <person name="Shiryaev A."/>
            <person name="Soop K."/>
            <person name="Spirin V."/>
            <person name="Szebenyi C."/>
            <person name="Tomsovsky M."/>
            <person name="Tulloss R.E."/>
            <person name="Uehling J."/>
            <person name="Grigoriev I.V."/>
            <person name="Vagvolgyi C."/>
            <person name="Papp T."/>
            <person name="Martin F.M."/>
            <person name="Miettinen O."/>
            <person name="Hibbett D.S."/>
            <person name="Nagy L.G."/>
        </authorList>
    </citation>
    <scope>NUCLEOTIDE SEQUENCE [LARGE SCALE GENOMIC DNA]</scope>
    <source>
        <strain evidence="4 5">FP101781</strain>
    </source>
</reference>
<name>A0A4Y7TX89_COPMI</name>
<feature type="region of interest" description="Disordered" evidence="2">
    <location>
        <begin position="944"/>
        <end position="1008"/>
    </location>
</feature>
<dbReference type="Pfam" id="PF01369">
    <property type="entry name" value="Sec7"/>
    <property type="match status" value="1"/>
</dbReference>
<feature type="region of interest" description="Disordered" evidence="2">
    <location>
        <begin position="1333"/>
        <end position="1369"/>
    </location>
</feature>
<feature type="compositionally biased region" description="Polar residues" evidence="2">
    <location>
        <begin position="450"/>
        <end position="464"/>
    </location>
</feature>
<feature type="compositionally biased region" description="Polar residues" evidence="2">
    <location>
        <begin position="245"/>
        <end position="282"/>
    </location>
</feature>
<feature type="compositionally biased region" description="Low complexity" evidence="2">
    <location>
        <begin position="603"/>
        <end position="630"/>
    </location>
</feature>
<dbReference type="SUPFAM" id="SSF50729">
    <property type="entry name" value="PH domain-like"/>
    <property type="match status" value="1"/>
</dbReference>
<dbReference type="SMART" id="SM00222">
    <property type="entry name" value="Sec7"/>
    <property type="match status" value="1"/>
</dbReference>
<feature type="region of interest" description="Disordered" evidence="2">
    <location>
        <begin position="764"/>
        <end position="799"/>
    </location>
</feature>
<dbReference type="InterPro" id="IPR000904">
    <property type="entry name" value="Sec7_dom"/>
</dbReference>
<dbReference type="InterPro" id="IPR041681">
    <property type="entry name" value="PH_9"/>
</dbReference>
<feature type="compositionally biased region" description="Polar residues" evidence="2">
    <location>
        <begin position="327"/>
        <end position="342"/>
    </location>
</feature>
<feature type="domain" description="SEC7" evidence="3">
    <location>
        <begin position="776"/>
        <end position="925"/>
    </location>
</feature>
<dbReference type="Gene3D" id="1.10.1000.11">
    <property type="entry name" value="Arf Nucleotide-binding Site Opener,domain 2"/>
    <property type="match status" value="2"/>
</dbReference>
<feature type="compositionally biased region" description="Polar residues" evidence="2">
    <location>
        <begin position="1"/>
        <end position="18"/>
    </location>
</feature>
<comment type="caution">
    <text evidence="4">The sequence shown here is derived from an EMBL/GenBank/DDBJ whole genome shotgun (WGS) entry which is preliminary data.</text>
</comment>
<feature type="compositionally biased region" description="Basic and acidic residues" evidence="2">
    <location>
        <begin position="539"/>
        <end position="551"/>
    </location>
</feature>
<dbReference type="Proteomes" id="UP000298030">
    <property type="component" value="Unassembled WGS sequence"/>
</dbReference>
<dbReference type="InterPro" id="IPR023394">
    <property type="entry name" value="Sec7_C_sf"/>
</dbReference>
<proteinExistence type="predicted"/>
<feature type="coiled-coil region" evidence="1">
    <location>
        <begin position="1397"/>
        <end position="1424"/>
    </location>
</feature>
<evidence type="ECO:0000313" key="4">
    <source>
        <dbReference type="EMBL" id="TEB38179.1"/>
    </source>
</evidence>
<feature type="region of interest" description="Disordered" evidence="2">
    <location>
        <begin position="1489"/>
        <end position="1537"/>
    </location>
</feature>
<organism evidence="4 5">
    <name type="scientific">Coprinellus micaceus</name>
    <name type="common">Glistening ink-cap mushroom</name>
    <name type="synonym">Coprinus micaceus</name>
    <dbReference type="NCBI Taxonomy" id="71717"/>
    <lineage>
        <taxon>Eukaryota</taxon>
        <taxon>Fungi</taxon>
        <taxon>Dikarya</taxon>
        <taxon>Basidiomycota</taxon>
        <taxon>Agaricomycotina</taxon>
        <taxon>Agaricomycetes</taxon>
        <taxon>Agaricomycetidae</taxon>
        <taxon>Agaricales</taxon>
        <taxon>Agaricineae</taxon>
        <taxon>Psathyrellaceae</taxon>
        <taxon>Coprinellus</taxon>
    </lineage>
</organism>
<feature type="compositionally biased region" description="Low complexity" evidence="2">
    <location>
        <begin position="221"/>
        <end position="244"/>
    </location>
</feature>
<feature type="compositionally biased region" description="Polar residues" evidence="2">
    <location>
        <begin position="424"/>
        <end position="438"/>
    </location>
</feature>